<sequence>MQGKLTSSKRRRSKIYNLDAILSVEDRINSKRGTKFRQMGNPTFKRFYNY</sequence>
<organism evidence="1 2">
    <name type="scientific">Candidatus Sphingobacterium stercoripullorum</name>
    <dbReference type="NCBI Taxonomy" id="2838759"/>
    <lineage>
        <taxon>Bacteria</taxon>
        <taxon>Pseudomonadati</taxon>
        <taxon>Bacteroidota</taxon>
        <taxon>Sphingobacteriia</taxon>
        <taxon>Sphingobacteriales</taxon>
        <taxon>Sphingobacteriaceae</taxon>
        <taxon>Sphingobacterium</taxon>
    </lineage>
</organism>
<protein>
    <submittedName>
        <fullName evidence="1">Virulence RhuM family protein</fullName>
    </submittedName>
</protein>
<comment type="caution">
    <text evidence="1">The sequence shown here is derived from an EMBL/GenBank/DDBJ whole genome shotgun (WGS) entry which is preliminary data.</text>
</comment>
<gene>
    <name evidence="1" type="ORF">H9853_10485</name>
</gene>
<name>A0A9D1WA52_9SPHI</name>
<accession>A0A9D1WA52</accession>
<reference evidence="1" key="1">
    <citation type="journal article" date="2021" name="PeerJ">
        <title>Extensive microbial diversity within the chicken gut microbiome revealed by metagenomics and culture.</title>
        <authorList>
            <person name="Gilroy R."/>
            <person name="Ravi A."/>
            <person name="Getino M."/>
            <person name="Pursley I."/>
            <person name="Horton D.L."/>
            <person name="Alikhan N.F."/>
            <person name="Baker D."/>
            <person name="Gharbi K."/>
            <person name="Hall N."/>
            <person name="Watson M."/>
            <person name="Adriaenssens E.M."/>
            <person name="Foster-Nyarko E."/>
            <person name="Jarju S."/>
            <person name="Secka A."/>
            <person name="Antonio M."/>
            <person name="Oren A."/>
            <person name="Chaudhuri R.R."/>
            <person name="La Ragione R."/>
            <person name="Hildebrand F."/>
            <person name="Pallen M.J."/>
        </authorList>
    </citation>
    <scope>NUCLEOTIDE SEQUENCE</scope>
    <source>
        <strain evidence="1">1719</strain>
    </source>
</reference>
<dbReference type="Proteomes" id="UP000824156">
    <property type="component" value="Unassembled WGS sequence"/>
</dbReference>
<evidence type="ECO:0000313" key="2">
    <source>
        <dbReference type="Proteomes" id="UP000824156"/>
    </source>
</evidence>
<dbReference type="AlphaFoldDB" id="A0A9D1WA52"/>
<dbReference type="EMBL" id="DXEZ01000295">
    <property type="protein sequence ID" value="HIX55445.1"/>
    <property type="molecule type" value="Genomic_DNA"/>
</dbReference>
<reference evidence="1" key="2">
    <citation type="submission" date="2021-04" db="EMBL/GenBank/DDBJ databases">
        <authorList>
            <person name="Gilroy R."/>
        </authorList>
    </citation>
    <scope>NUCLEOTIDE SEQUENCE</scope>
    <source>
        <strain evidence="1">1719</strain>
    </source>
</reference>
<proteinExistence type="predicted"/>
<evidence type="ECO:0000313" key="1">
    <source>
        <dbReference type="EMBL" id="HIX55445.1"/>
    </source>
</evidence>